<sequence>MKWRVYLSGEIHTDWREQIAQGCAERNLPITLLGPVTDHAASDAAGDGLVATDGGFWRDQQSARVNQIRTRTLIEKSDLVVVRFGEQYRQWNAAFDAGLCAALGKPYITLHDESLVHPLKEVDAAAQAWAQTPQQVVQLLAYTCSSACAD</sequence>
<evidence type="ECO:0000313" key="1">
    <source>
        <dbReference type="EMBL" id="GAA5192262.1"/>
    </source>
</evidence>
<protein>
    <submittedName>
        <fullName evidence="1">YtoQ family protein</fullName>
    </submittedName>
</protein>
<keyword evidence="2" id="KW-1185">Reference proteome</keyword>
<evidence type="ECO:0000313" key="2">
    <source>
        <dbReference type="Proteomes" id="UP001501600"/>
    </source>
</evidence>
<dbReference type="EMBL" id="BAABLF010000013">
    <property type="protein sequence ID" value="GAA5192262.1"/>
    <property type="molecule type" value="Genomic_DNA"/>
</dbReference>
<dbReference type="Pfam" id="PF11071">
    <property type="entry name" value="Nuc_deoxyri_tr3"/>
    <property type="match status" value="1"/>
</dbReference>
<dbReference type="InterPro" id="IPR019884">
    <property type="entry name" value="YtoQ_family_protein"/>
</dbReference>
<dbReference type="RefSeq" id="WP_345317020.1">
    <property type="nucleotide sequence ID" value="NZ_BAABLF010000013.1"/>
</dbReference>
<dbReference type="NCBIfam" id="TIGR03646">
    <property type="entry name" value="YtoQ_fam"/>
    <property type="match status" value="1"/>
</dbReference>
<reference evidence="2" key="1">
    <citation type="journal article" date="2019" name="Int. J. Syst. Evol. Microbiol.">
        <title>The Global Catalogue of Microorganisms (GCM) 10K type strain sequencing project: providing services to taxonomists for standard genome sequencing and annotation.</title>
        <authorList>
            <consortium name="The Broad Institute Genomics Platform"/>
            <consortium name="The Broad Institute Genome Sequencing Center for Infectious Disease"/>
            <person name="Wu L."/>
            <person name="Ma J."/>
        </authorList>
    </citation>
    <scope>NUCLEOTIDE SEQUENCE [LARGE SCALE GENOMIC DNA]</scope>
    <source>
        <strain evidence="2">JCM 18720</strain>
    </source>
</reference>
<organism evidence="1 2">
    <name type="scientific">Ferrimonas gelatinilytica</name>
    <dbReference type="NCBI Taxonomy" id="1255257"/>
    <lineage>
        <taxon>Bacteria</taxon>
        <taxon>Pseudomonadati</taxon>
        <taxon>Pseudomonadota</taxon>
        <taxon>Gammaproteobacteria</taxon>
        <taxon>Alteromonadales</taxon>
        <taxon>Ferrimonadaceae</taxon>
        <taxon>Ferrimonas</taxon>
    </lineage>
</organism>
<gene>
    <name evidence="1" type="ORF">GCM10025772_21050</name>
</gene>
<accession>A0ABP9S8Z8</accession>
<comment type="caution">
    <text evidence="1">The sequence shown here is derived from an EMBL/GenBank/DDBJ whole genome shotgun (WGS) entry which is preliminary data.</text>
</comment>
<dbReference type="Proteomes" id="UP001501600">
    <property type="component" value="Unassembled WGS sequence"/>
</dbReference>
<name>A0ABP9S8Z8_9GAMM</name>
<proteinExistence type="predicted"/>